<reference evidence="3 4" key="1">
    <citation type="submission" date="2019-02" db="EMBL/GenBank/DDBJ databases">
        <title>Prokaryotic population dynamics and viral predation in marine succession experiment using metagenomics: the confinement effect.</title>
        <authorList>
            <person name="Haro-Moreno J.M."/>
            <person name="Rodriguez-Valera F."/>
            <person name="Lopez-Perez M."/>
        </authorList>
    </citation>
    <scope>NUCLEOTIDE SEQUENCE [LARGE SCALE GENOMIC DNA]</scope>
    <source>
        <strain evidence="3">MED-G169</strain>
    </source>
</reference>
<dbReference type="PANTHER" id="PTHR13194">
    <property type="entry name" value="COMPLEX I INTERMEDIATE-ASSOCIATED PROTEIN 30"/>
    <property type="match status" value="1"/>
</dbReference>
<dbReference type="EMBL" id="SHBO01000031">
    <property type="protein sequence ID" value="RZO06048.1"/>
    <property type="molecule type" value="Genomic_DNA"/>
</dbReference>
<evidence type="ECO:0000313" key="3">
    <source>
        <dbReference type="EMBL" id="RZO06048.1"/>
    </source>
</evidence>
<dbReference type="AlphaFoldDB" id="A0A520LLC6"/>
<organism evidence="3 4">
    <name type="scientific">SAR92 clade bacterium</name>
    <dbReference type="NCBI Taxonomy" id="2315479"/>
    <lineage>
        <taxon>Bacteria</taxon>
        <taxon>Pseudomonadati</taxon>
        <taxon>Pseudomonadota</taxon>
        <taxon>Gammaproteobacteria</taxon>
        <taxon>Cellvibrionales</taxon>
        <taxon>Porticoccaceae</taxon>
        <taxon>SAR92 clade</taxon>
    </lineage>
</organism>
<protein>
    <submittedName>
        <fullName evidence="3">NADH ubiquinone oxidoreductase</fullName>
    </submittedName>
</protein>
<evidence type="ECO:0000259" key="2">
    <source>
        <dbReference type="Pfam" id="PF08547"/>
    </source>
</evidence>
<proteinExistence type="inferred from homology"/>
<comment type="caution">
    <text evidence="3">The sequence shown here is derived from an EMBL/GenBank/DDBJ whole genome shotgun (WGS) entry which is preliminary data.</text>
</comment>
<dbReference type="SUPFAM" id="SSF49785">
    <property type="entry name" value="Galactose-binding domain-like"/>
    <property type="match status" value="1"/>
</dbReference>
<feature type="domain" description="NADH:ubiquinone oxidoreductase intermediate-associated protein 30" evidence="2">
    <location>
        <begin position="11"/>
        <end position="144"/>
    </location>
</feature>
<gene>
    <name evidence="3" type="ORF">EVB02_02845</name>
</gene>
<dbReference type="InterPro" id="IPR039131">
    <property type="entry name" value="NDUFAF1"/>
</dbReference>
<accession>A0A520LLC6</accession>
<dbReference type="PANTHER" id="PTHR13194:SF19">
    <property type="entry name" value="NAD(P)-BINDING ROSSMANN-FOLD SUPERFAMILY PROTEIN"/>
    <property type="match status" value="1"/>
</dbReference>
<dbReference type="InterPro" id="IPR013857">
    <property type="entry name" value="NADH-UbQ_OxRdtase-assoc_prot30"/>
</dbReference>
<comment type="similarity">
    <text evidence="1">Belongs to the CIA30 family.</text>
</comment>
<evidence type="ECO:0000256" key="1">
    <source>
        <dbReference type="ARBA" id="ARBA00007884"/>
    </source>
</evidence>
<keyword evidence="3" id="KW-0830">Ubiquinone</keyword>
<evidence type="ECO:0000313" key="4">
    <source>
        <dbReference type="Proteomes" id="UP000318148"/>
    </source>
</evidence>
<sequence>MLDDFSPRPKVDWNFVADSVMGGISTGDVVLEDDGTQVYAKMTGNVSTENNGGFIQFRSTLNEKLDKNIEGVYLKVRGNGEKYFIHLRTRGTMLPWQYYQSAFSTSNEWTEIFLPLDSFKPSGSWLGKGVNPKSIRSLGVVAYGRDHVADIQVTEIGFYL</sequence>
<name>A0A520LLC6_9GAMM</name>
<dbReference type="Pfam" id="PF08547">
    <property type="entry name" value="CIA30"/>
    <property type="match status" value="1"/>
</dbReference>
<dbReference type="Proteomes" id="UP000318148">
    <property type="component" value="Unassembled WGS sequence"/>
</dbReference>
<dbReference type="InterPro" id="IPR008979">
    <property type="entry name" value="Galactose-bd-like_sf"/>
</dbReference>